<dbReference type="CDD" id="cd04301">
    <property type="entry name" value="NAT_SF"/>
    <property type="match status" value="1"/>
</dbReference>
<keyword evidence="2" id="KW-0808">Transferase</keyword>
<dbReference type="PANTHER" id="PTHR43451:SF1">
    <property type="entry name" value="ACETYLTRANSFERASE"/>
    <property type="match status" value="1"/>
</dbReference>
<accession>S9QKF3</accession>
<dbReference type="STRING" id="1123237.Salmuc_00250"/>
<sequence>MADMMSSTDQITLRPLLPEDAEVVAEIFYEAVMRGAVAFYTREERTAWAGPAPDPERWRDRIGTSVGLMAERAGRSTGFMTLVAPGTIDLAFVHPDWSGHGIGGALLDALTPIARASGAKALEADVSKAARRFFARHGFAPEGERHIHRRGVTLTAYRMRKPL</sequence>
<comment type="caution">
    <text evidence="2">The sequence shown here is derived from an EMBL/GenBank/DDBJ whole genome shotgun (WGS) entry which is preliminary data.</text>
</comment>
<dbReference type="Gene3D" id="3.40.630.30">
    <property type="match status" value="1"/>
</dbReference>
<dbReference type="InterPro" id="IPR016181">
    <property type="entry name" value="Acyl_CoA_acyltransferase"/>
</dbReference>
<dbReference type="Proteomes" id="UP000015347">
    <property type="component" value="Unassembled WGS sequence"/>
</dbReference>
<dbReference type="InterPro" id="IPR052564">
    <property type="entry name" value="N-acetyltrans/Recomb-assoc"/>
</dbReference>
<evidence type="ECO:0000313" key="2">
    <source>
        <dbReference type="EMBL" id="EPX81936.1"/>
    </source>
</evidence>
<reference evidence="3" key="1">
    <citation type="journal article" date="2014" name="Stand. Genomic Sci.">
        <title>Genome sequence of the exopolysaccharide-producing Salipiger mucosus type strain (DSM 16094(T)), a moderately halophilic member of the Roseobacter clade.</title>
        <authorList>
            <person name="Riedel T."/>
            <person name="Spring S."/>
            <person name="Fiebig A."/>
            <person name="Petersen J."/>
            <person name="Kyrpides N.C."/>
            <person name="Goker M."/>
            <person name="Klenk H.P."/>
        </authorList>
    </citation>
    <scope>NUCLEOTIDE SEQUENCE [LARGE SCALE GENOMIC DNA]</scope>
    <source>
        <strain evidence="3">DSM 16094</strain>
    </source>
</reference>
<dbReference type="Pfam" id="PF13673">
    <property type="entry name" value="Acetyltransf_10"/>
    <property type="match status" value="1"/>
</dbReference>
<evidence type="ECO:0000259" key="1">
    <source>
        <dbReference type="PROSITE" id="PS51186"/>
    </source>
</evidence>
<dbReference type="PROSITE" id="PS51186">
    <property type="entry name" value="GNAT"/>
    <property type="match status" value="1"/>
</dbReference>
<evidence type="ECO:0000313" key="3">
    <source>
        <dbReference type="Proteomes" id="UP000015347"/>
    </source>
</evidence>
<dbReference type="EMBL" id="APVH01000028">
    <property type="protein sequence ID" value="EPX81936.1"/>
    <property type="molecule type" value="Genomic_DNA"/>
</dbReference>
<name>S9QKF3_9RHOB</name>
<gene>
    <name evidence="2" type="ORF">Salmuc_00250</name>
</gene>
<dbReference type="PANTHER" id="PTHR43451">
    <property type="entry name" value="ACETYLTRANSFERASE (GNAT) FAMILY PROTEIN"/>
    <property type="match status" value="1"/>
</dbReference>
<keyword evidence="3" id="KW-1185">Reference proteome</keyword>
<dbReference type="AlphaFoldDB" id="S9QKF3"/>
<proteinExistence type="predicted"/>
<dbReference type="InterPro" id="IPR000182">
    <property type="entry name" value="GNAT_dom"/>
</dbReference>
<protein>
    <submittedName>
        <fullName evidence="2">N-acetyltransferase</fullName>
    </submittedName>
</protein>
<dbReference type="SUPFAM" id="SSF55729">
    <property type="entry name" value="Acyl-CoA N-acyltransferases (Nat)"/>
    <property type="match status" value="1"/>
</dbReference>
<dbReference type="eggNOG" id="COG0456">
    <property type="taxonomic scope" value="Bacteria"/>
</dbReference>
<feature type="domain" description="N-acetyltransferase" evidence="1">
    <location>
        <begin position="11"/>
        <end position="163"/>
    </location>
</feature>
<dbReference type="GO" id="GO:0016747">
    <property type="term" value="F:acyltransferase activity, transferring groups other than amino-acyl groups"/>
    <property type="evidence" value="ECO:0007669"/>
    <property type="project" value="InterPro"/>
</dbReference>
<dbReference type="HOGENOM" id="CLU_087351_0_0_5"/>
<organism evidence="2 3">
    <name type="scientific">Salipiger mucosus DSM 16094</name>
    <dbReference type="NCBI Taxonomy" id="1123237"/>
    <lineage>
        <taxon>Bacteria</taxon>
        <taxon>Pseudomonadati</taxon>
        <taxon>Pseudomonadota</taxon>
        <taxon>Alphaproteobacteria</taxon>
        <taxon>Rhodobacterales</taxon>
        <taxon>Roseobacteraceae</taxon>
        <taxon>Salipiger</taxon>
    </lineage>
</organism>